<organism evidence="3">
    <name type="scientific">Opuntia streptacantha</name>
    <name type="common">Prickly pear cactus</name>
    <name type="synonym">Opuntia cardona</name>
    <dbReference type="NCBI Taxonomy" id="393608"/>
    <lineage>
        <taxon>Eukaryota</taxon>
        <taxon>Viridiplantae</taxon>
        <taxon>Streptophyta</taxon>
        <taxon>Embryophyta</taxon>
        <taxon>Tracheophyta</taxon>
        <taxon>Spermatophyta</taxon>
        <taxon>Magnoliopsida</taxon>
        <taxon>eudicotyledons</taxon>
        <taxon>Gunneridae</taxon>
        <taxon>Pentapetalae</taxon>
        <taxon>Caryophyllales</taxon>
        <taxon>Cactineae</taxon>
        <taxon>Cactaceae</taxon>
        <taxon>Opuntioideae</taxon>
        <taxon>Opuntia</taxon>
    </lineage>
</organism>
<dbReference type="GO" id="GO:0008198">
    <property type="term" value="F:ferrous iron binding"/>
    <property type="evidence" value="ECO:0007669"/>
    <property type="project" value="InterPro"/>
</dbReference>
<evidence type="ECO:0000259" key="2">
    <source>
        <dbReference type="Pfam" id="PF02900"/>
    </source>
</evidence>
<keyword evidence="1" id="KW-0560">Oxidoreductase</keyword>
<proteinExistence type="predicted"/>
<dbReference type="Pfam" id="PF02900">
    <property type="entry name" value="LigB"/>
    <property type="match status" value="1"/>
</dbReference>
<evidence type="ECO:0000313" key="3">
    <source>
        <dbReference type="EMBL" id="MBA4647191.1"/>
    </source>
</evidence>
<dbReference type="PANTHER" id="PTHR30096">
    <property type="entry name" value="4,5-DOPA DIOXYGENASE EXTRADIOL-LIKE PROTEIN"/>
    <property type="match status" value="1"/>
</dbReference>
<dbReference type="GO" id="GO:0016702">
    <property type="term" value="F:oxidoreductase activity, acting on single donors with incorporation of molecular oxygen, incorporation of two atoms of oxygen"/>
    <property type="evidence" value="ECO:0007669"/>
    <property type="project" value="UniProtKB-ARBA"/>
</dbReference>
<dbReference type="InterPro" id="IPR004183">
    <property type="entry name" value="Xdiol_dOase_suB"/>
</dbReference>
<dbReference type="EMBL" id="GISG01149474">
    <property type="protein sequence ID" value="MBA4647191.1"/>
    <property type="molecule type" value="Transcribed_RNA"/>
</dbReference>
<sequence length="141" mass="16155">MVEQEAIRETFYISHGTPKMSIDESIPARQFFQEWKEKVYYERPKFILVISAHWETDVPAVNAVNHSDLIYDFRGFPAIMYQVYVAFSFSLSPSSPSNHHYRSSPSLLVSGVVIFWIGSYYKSSCSPSVGFALAKSRKIQT</sequence>
<protein>
    <recommendedName>
        <fullName evidence="2">Extradiol ring-cleavage dioxygenase class III enzyme subunit B domain-containing protein</fullName>
    </recommendedName>
</protein>
<dbReference type="AlphaFoldDB" id="A0A7C8ZPB3"/>
<dbReference type="PANTHER" id="PTHR30096:SF0">
    <property type="entry name" value="4,5-DOPA DIOXYGENASE EXTRADIOL-LIKE PROTEIN"/>
    <property type="match status" value="1"/>
</dbReference>
<accession>A0A7C8ZPB3</accession>
<feature type="domain" description="Extradiol ring-cleavage dioxygenase class III enzyme subunit B" evidence="2">
    <location>
        <begin position="10"/>
        <end position="83"/>
    </location>
</feature>
<dbReference type="SUPFAM" id="SSF53213">
    <property type="entry name" value="LigB-like"/>
    <property type="match status" value="1"/>
</dbReference>
<name>A0A7C8ZPB3_OPUST</name>
<dbReference type="Gene3D" id="3.40.830.10">
    <property type="entry name" value="LigB-like"/>
    <property type="match status" value="1"/>
</dbReference>
<reference evidence="3" key="2">
    <citation type="submission" date="2020-07" db="EMBL/GenBank/DDBJ databases">
        <authorList>
            <person name="Vera ALvarez R."/>
            <person name="Arias-Moreno D.M."/>
            <person name="Jimenez-Jacinto V."/>
            <person name="Jimenez-Bremont J.F."/>
            <person name="Swaminathan K."/>
            <person name="Moose S.P."/>
            <person name="Guerrero-Gonzalez M.L."/>
            <person name="Marino-Ramirez L."/>
            <person name="Landsman D."/>
            <person name="Rodriguez-Kessler M."/>
            <person name="Delgado-Sanchez P."/>
        </authorList>
    </citation>
    <scope>NUCLEOTIDE SEQUENCE</scope>
    <source>
        <tissue evidence="3">Cladode</tissue>
    </source>
</reference>
<evidence type="ECO:0000256" key="1">
    <source>
        <dbReference type="ARBA" id="ARBA00023002"/>
    </source>
</evidence>
<reference evidence="3" key="1">
    <citation type="journal article" date="2013" name="J. Plant Res.">
        <title>Effect of fungi and light on seed germination of three Opuntia species from semiarid lands of central Mexico.</title>
        <authorList>
            <person name="Delgado-Sanchez P."/>
            <person name="Jimenez-Bremont J.F."/>
            <person name="Guerrero-Gonzalez Mde L."/>
            <person name="Flores J."/>
        </authorList>
    </citation>
    <scope>NUCLEOTIDE SEQUENCE</scope>
    <source>
        <tissue evidence="3">Cladode</tissue>
    </source>
</reference>